<dbReference type="EMBL" id="BMRG01000002">
    <property type="protein sequence ID" value="GGP44434.1"/>
    <property type="molecule type" value="Genomic_DNA"/>
</dbReference>
<dbReference type="Gene3D" id="1.25.40.10">
    <property type="entry name" value="Tetratricopeptide repeat domain"/>
    <property type="match status" value="1"/>
</dbReference>
<dbReference type="PRINTS" id="PR00364">
    <property type="entry name" value="DISEASERSIST"/>
</dbReference>
<dbReference type="InterPro" id="IPR011990">
    <property type="entry name" value="TPR-like_helical_dom_sf"/>
</dbReference>
<sequence>MADAPRREGRVSPTEVHTPADLARELELLRGRAARGSGKAKVSLADLAARVGVPRSTMHTYITGTTLAPADVLDRIVIALGASPAEQALWGEAWFRVAEHVHQSRKPAPTDRPVPRQLPAAPRPFTGRERELAALDEAHRAAPGADALVVAALGGAGGIGKTWLALHWAHRNLHRFPDGQLYVNLHGFDPSGTPVPPGVAVRGFLDALGVPAAVIPADLDAQVGLYRSLVAGRRMLVLLDNARDFAQVEPLLPGSATGTVLVTSRQKLPGLVSTYGARPVNVDVLTGQQARELLARHLGADRVAAEPAAVEAIIGTCAGLPLALGIVAARAATEPDLPLAVFARELARSLDALDLDGPATGLRATFSWSYRELPAEAARALRLLGACHCPELDVAAVAALTGAEPGEAARAMAVLSRMHFAHRTPDDRFHIHDLVRAYAADLAASTEPPRVLAAALERLVEHFLRRASAAMDAIAPYERLHRPEVPGPAAPPPDYDQALAWLDAERHNLVALAGRGRPEQTGRLSTTLHRYFVVGAHFTDAISVHSKALAVATDLAQRSNALRHLGAVHRWLGDYGRALEYNEQAAELGRELGDSRLEHAAVNNIGIIHERTGRHEQALDHYQQVLKYADDAEDHFAQGTVLHNMGSLYRRMELHEEALAHFRAALAVAREYDDHNLEGFTLADLGRLHLQLGQTAEALDYLDQALALAKKHNDRSLQTEVLNGLGELHHAQGELSSALAYHREALVLAENIGRSGERTRAEQGVRRCEQALGAETR</sequence>
<dbReference type="InterPro" id="IPR001387">
    <property type="entry name" value="Cro/C1-type_HTH"/>
</dbReference>
<keyword evidence="1" id="KW-0802">TPR repeat</keyword>
<accession>A0A918ALB7</accession>
<dbReference type="InterPro" id="IPR019734">
    <property type="entry name" value="TPR_rpt"/>
</dbReference>
<dbReference type="GO" id="GO:0003677">
    <property type="term" value="F:DNA binding"/>
    <property type="evidence" value="ECO:0007669"/>
    <property type="project" value="InterPro"/>
</dbReference>
<feature type="repeat" description="TPR" evidence="1">
    <location>
        <begin position="679"/>
        <end position="712"/>
    </location>
</feature>
<reference evidence="3" key="1">
    <citation type="journal article" date="2014" name="Int. J. Syst. Evol. Microbiol.">
        <title>Complete genome sequence of Corynebacterium casei LMG S-19264T (=DSM 44701T), isolated from a smear-ripened cheese.</title>
        <authorList>
            <consortium name="US DOE Joint Genome Institute (JGI-PGF)"/>
            <person name="Walter F."/>
            <person name="Albersmeier A."/>
            <person name="Kalinowski J."/>
            <person name="Ruckert C."/>
        </authorList>
    </citation>
    <scope>NUCLEOTIDE SEQUENCE</scope>
    <source>
        <strain evidence="3">JCM 3313</strain>
    </source>
</reference>
<reference evidence="3" key="2">
    <citation type="submission" date="2020-09" db="EMBL/GenBank/DDBJ databases">
        <authorList>
            <person name="Sun Q."/>
            <person name="Ohkuma M."/>
        </authorList>
    </citation>
    <scope>NUCLEOTIDE SEQUENCE</scope>
    <source>
        <strain evidence="3">JCM 3313</strain>
    </source>
</reference>
<dbReference type="PROSITE" id="PS50943">
    <property type="entry name" value="HTH_CROC1"/>
    <property type="match status" value="1"/>
</dbReference>
<feature type="domain" description="HTH cro/C1-type" evidence="2">
    <location>
        <begin position="39"/>
        <end position="87"/>
    </location>
</feature>
<dbReference type="Gene3D" id="3.40.50.300">
    <property type="entry name" value="P-loop containing nucleotide triphosphate hydrolases"/>
    <property type="match status" value="1"/>
</dbReference>
<dbReference type="Pfam" id="PF13374">
    <property type="entry name" value="TPR_10"/>
    <property type="match status" value="1"/>
</dbReference>
<dbReference type="SUPFAM" id="SSF48452">
    <property type="entry name" value="TPR-like"/>
    <property type="match status" value="2"/>
</dbReference>
<name>A0A918ALB7_9PSEU</name>
<evidence type="ECO:0000259" key="2">
    <source>
        <dbReference type="PROSITE" id="PS50943"/>
    </source>
</evidence>
<comment type="caution">
    <text evidence="3">The sequence shown here is derived from an EMBL/GenBank/DDBJ whole genome shotgun (WGS) entry which is preliminary data.</text>
</comment>
<protein>
    <recommendedName>
        <fullName evidence="2">HTH cro/C1-type domain-containing protein</fullName>
    </recommendedName>
</protein>
<feature type="repeat" description="TPR" evidence="1">
    <location>
        <begin position="639"/>
        <end position="672"/>
    </location>
</feature>
<dbReference type="SMART" id="SM00530">
    <property type="entry name" value="HTH_XRE"/>
    <property type="match status" value="1"/>
</dbReference>
<proteinExistence type="predicted"/>
<dbReference type="Pfam" id="PF13424">
    <property type="entry name" value="TPR_12"/>
    <property type="match status" value="2"/>
</dbReference>
<dbReference type="PROSITE" id="PS50005">
    <property type="entry name" value="TPR"/>
    <property type="match status" value="5"/>
</dbReference>
<feature type="repeat" description="TPR" evidence="1">
    <location>
        <begin position="719"/>
        <end position="752"/>
    </location>
</feature>
<dbReference type="Pfam" id="PF13560">
    <property type="entry name" value="HTH_31"/>
    <property type="match status" value="1"/>
</dbReference>
<gene>
    <name evidence="3" type="ORF">GCM10010185_15190</name>
</gene>
<feature type="repeat" description="TPR" evidence="1">
    <location>
        <begin position="599"/>
        <end position="632"/>
    </location>
</feature>
<dbReference type="CDD" id="cd00093">
    <property type="entry name" value="HTH_XRE"/>
    <property type="match status" value="1"/>
</dbReference>
<dbReference type="InterPro" id="IPR010982">
    <property type="entry name" value="Lambda_DNA-bd_dom_sf"/>
</dbReference>
<dbReference type="RefSeq" id="WP_189222368.1">
    <property type="nucleotide sequence ID" value="NZ_BMRG01000002.1"/>
</dbReference>
<dbReference type="SUPFAM" id="SSF52540">
    <property type="entry name" value="P-loop containing nucleoside triphosphate hydrolases"/>
    <property type="match status" value="1"/>
</dbReference>
<dbReference type="InterPro" id="IPR027417">
    <property type="entry name" value="P-loop_NTPase"/>
</dbReference>
<organism evidence="3 4">
    <name type="scientific">Saccharothrix coeruleofusca</name>
    <dbReference type="NCBI Taxonomy" id="33919"/>
    <lineage>
        <taxon>Bacteria</taxon>
        <taxon>Bacillati</taxon>
        <taxon>Actinomycetota</taxon>
        <taxon>Actinomycetes</taxon>
        <taxon>Pseudonocardiales</taxon>
        <taxon>Pseudonocardiaceae</taxon>
        <taxon>Saccharothrix</taxon>
    </lineage>
</organism>
<dbReference type="SUPFAM" id="SSF47413">
    <property type="entry name" value="lambda repressor-like DNA-binding domains"/>
    <property type="match status" value="1"/>
</dbReference>
<dbReference type="PANTHER" id="PTHR10098">
    <property type="entry name" value="RAPSYN-RELATED"/>
    <property type="match status" value="1"/>
</dbReference>
<evidence type="ECO:0000256" key="1">
    <source>
        <dbReference type="PROSITE-ProRule" id="PRU00339"/>
    </source>
</evidence>
<evidence type="ECO:0000313" key="3">
    <source>
        <dbReference type="EMBL" id="GGP44434.1"/>
    </source>
</evidence>
<dbReference type="Proteomes" id="UP000639606">
    <property type="component" value="Unassembled WGS sequence"/>
</dbReference>
<feature type="repeat" description="TPR" evidence="1">
    <location>
        <begin position="559"/>
        <end position="592"/>
    </location>
</feature>
<dbReference type="AlphaFoldDB" id="A0A918ALB7"/>
<dbReference type="SMART" id="SM00028">
    <property type="entry name" value="TPR"/>
    <property type="match status" value="5"/>
</dbReference>
<keyword evidence="4" id="KW-1185">Reference proteome</keyword>
<evidence type="ECO:0000313" key="4">
    <source>
        <dbReference type="Proteomes" id="UP000639606"/>
    </source>
</evidence>